<gene>
    <name evidence="2" type="ORF">Agabi119p4_7746</name>
</gene>
<evidence type="ECO:0000313" key="3">
    <source>
        <dbReference type="Proteomes" id="UP000629468"/>
    </source>
</evidence>
<evidence type="ECO:0000256" key="1">
    <source>
        <dbReference type="SAM" id="MobiDB-lite"/>
    </source>
</evidence>
<feature type="region of interest" description="Disordered" evidence="1">
    <location>
        <begin position="190"/>
        <end position="241"/>
    </location>
</feature>
<dbReference type="AlphaFoldDB" id="A0A8H7C8C1"/>
<comment type="caution">
    <text evidence="2">The sequence shown here is derived from an EMBL/GenBank/DDBJ whole genome shotgun (WGS) entry which is preliminary data.</text>
</comment>
<dbReference type="EMBL" id="JABXXO010000010">
    <property type="protein sequence ID" value="KAF7768503.1"/>
    <property type="molecule type" value="Genomic_DNA"/>
</dbReference>
<sequence>MSAGVLGQKHPVSKAFMTTDTFLNLRSRVFSIKGVEYRLAGSLSDLCFESQSYVQGAPNYKDAHAIASTLALVKTALADVDPVPCHVAAFPLLPTLLYTLFPPQEPRPITALSTCLPSEYIDALVDYAVEAANSLPLSDEDVLRHCDAFLSPEVGLEVYNDAWPVGPTACSREADRCDELEEGEVVEVRVQSNRSRKRPSALSGENTQPLSFKVLRTEGPASESPATSRDKEIRKNEGRRRRESGYLVENGRCALPRMRNKISTAVALESFHTSMLGRLVEGTQLGGYRPRVAKMEGFMEKLTERMRSTCLKRVVCPAEGVMGDLKQMGYRVVSWDGVNPTLLVDEDERVFGTLVG</sequence>
<dbReference type="Proteomes" id="UP000629468">
    <property type="component" value="Unassembled WGS sequence"/>
</dbReference>
<proteinExistence type="predicted"/>
<evidence type="ECO:0000313" key="2">
    <source>
        <dbReference type="EMBL" id="KAF7768503.1"/>
    </source>
</evidence>
<organism evidence="2 3">
    <name type="scientific">Agaricus bisporus var. burnettii</name>
    <dbReference type="NCBI Taxonomy" id="192524"/>
    <lineage>
        <taxon>Eukaryota</taxon>
        <taxon>Fungi</taxon>
        <taxon>Dikarya</taxon>
        <taxon>Basidiomycota</taxon>
        <taxon>Agaricomycotina</taxon>
        <taxon>Agaricomycetes</taxon>
        <taxon>Agaricomycetidae</taxon>
        <taxon>Agaricales</taxon>
        <taxon>Agaricineae</taxon>
        <taxon>Agaricaceae</taxon>
        <taxon>Agaricus</taxon>
    </lineage>
</organism>
<name>A0A8H7C8C1_AGABI</name>
<reference evidence="2 3" key="1">
    <citation type="journal article" name="Sci. Rep.">
        <title>Telomere-to-telomere assembled and centromere annotated genomes of the two main subspecies of the button mushroom Agaricus bisporus reveal especially polymorphic chromosome ends.</title>
        <authorList>
            <person name="Sonnenberg A.S.M."/>
            <person name="Sedaghat-Telgerd N."/>
            <person name="Lavrijssen B."/>
            <person name="Ohm R.A."/>
            <person name="Hendrickx P.M."/>
            <person name="Scholtmeijer K."/>
            <person name="Baars J.J.P."/>
            <person name="van Peer A."/>
        </authorList>
    </citation>
    <scope>NUCLEOTIDE SEQUENCE [LARGE SCALE GENOMIC DNA]</scope>
    <source>
        <strain evidence="2 3">H119_p4</strain>
    </source>
</reference>
<protein>
    <submittedName>
        <fullName evidence="2">Uncharacterized protein</fullName>
    </submittedName>
</protein>
<accession>A0A8H7C8C1</accession>